<dbReference type="GO" id="GO:0005886">
    <property type="term" value="C:plasma membrane"/>
    <property type="evidence" value="ECO:0007669"/>
    <property type="project" value="UniProtKB-SubCell"/>
</dbReference>
<dbReference type="InterPro" id="IPR012902">
    <property type="entry name" value="N_methyl_site"/>
</dbReference>
<keyword evidence="8 11" id="KW-0472">Membrane</keyword>
<dbReference type="InterPro" id="IPR022346">
    <property type="entry name" value="T2SS_GspH"/>
</dbReference>
<protein>
    <recommendedName>
        <fullName evidence="2">Type II secretion system protein H</fullName>
    </recommendedName>
    <alternativeName>
        <fullName evidence="10">General secretion pathway protein H</fullName>
    </alternativeName>
</protein>
<evidence type="ECO:0000256" key="1">
    <source>
        <dbReference type="ARBA" id="ARBA00004377"/>
    </source>
</evidence>
<comment type="subcellular location">
    <subcellularLocation>
        <location evidence="1">Cell inner membrane</location>
        <topology evidence="1">Single-pass membrane protein</topology>
    </subcellularLocation>
</comment>
<evidence type="ECO:0000256" key="8">
    <source>
        <dbReference type="ARBA" id="ARBA00023136"/>
    </source>
</evidence>
<reference evidence="13 14" key="1">
    <citation type="submission" date="2019-09" db="EMBL/GenBank/DDBJ databases">
        <title>Nitrincola iocasae sp. nov., a bacterium isolated from the sediment collected at a cold seep field in South China Sea.</title>
        <authorList>
            <person name="Zhang H."/>
            <person name="Wang H."/>
            <person name="Li C."/>
        </authorList>
    </citation>
    <scope>NUCLEOTIDE SEQUENCE [LARGE SCALE GENOMIC DNA]</scope>
    <source>
        <strain evidence="13 14">KXZD1103</strain>
    </source>
</reference>
<keyword evidence="6 11" id="KW-0812">Transmembrane</keyword>
<evidence type="ECO:0000256" key="4">
    <source>
        <dbReference type="ARBA" id="ARBA00022481"/>
    </source>
</evidence>
<dbReference type="InterPro" id="IPR045584">
    <property type="entry name" value="Pilin-like"/>
</dbReference>
<dbReference type="Pfam" id="PF07963">
    <property type="entry name" value="N_methyl"/>
    <property type="match status" value="1"/>
</dbReference>
<evidence type="ECO:0000256" key="9">
    <source>
        <dbReference type="ARBA" id="ARBA00025772"/>
    </source>
</evidence>
<evidence type="ECO:0000256" key="5">
    <source>
        <dbReference type="ARBA" id="ARBA00022519"/>
    </source>
</evidence>
<dbReference type="AlphaFoldDB" id="A0A5J6L9D5"/>
<dbReference type="NCBIfam" id="TIGR02532">
    <property type="entry name" value="IV_pilin_GFxxxE"/>
    <property type="match status" value="1"/>
</dbReference>
<dbReference type="Gene3D" id="3.55.40.10">
    <property type="entry name" value="minor pseudopilin epsh domain"/>
    <property type="match status" value="1"/>
</dbReference>
<dbReference type="EMBL" id="CP044222">
    <property type="protein sequence ID" value="QEW05259.1"/>
    <property type="molecule type" value="Genomic_DNA"/>
</dbReference>
<evidence type="ECO:0000256" key="7">
    <source>
        <dbReference type="ARBA" id="ARBA00022989"/>
    </source>
</evidence>
<evidence type="ECO:0000256" key="6">
    <source>
        <dbReference type="ARBA" id="ARBA00022692"/>
    </source>
</evidence>
<name>A0A5J6L9D5_9GAMM</name>
<keyword evidence="7 11" id="KW-1133">Transmembrane helix</keyword>
<evidence type="ECO:0000259" key="12">
    <source>
        <dbReference type="Pfam" id="PF12019"/>
    </source>
</evidence>
<dbReference type="RefSeq" id="WP_151053306.1">
    <property type="nucleotide sequence ID" value="NZ_CP044222.1"/>
</dbReference>
<dbReference type="Pfam" id="PF12019">
    <property type="entry name" value="GspH"/>
    <property type="match status" value="1"/>
</dbReference>
<proteinExistence type="inferred from homology"/>
<dbReference type="GO" id="GO:0015627">
    <property type="term" value="C:type II protein secretion system complex"/>
    <property type="evidence" value="ECO:0007669"/>
    <property type="project" value="InterPro"/>
</dbReference>
<feature type="transmembrane region" description="Helical" evidence="11">
    <location>
        <begin position="7"/>
        <end position="28"/>
    </location>
</feature>
<evidence type="ECO:0000256" key="2">
    <source>
        <dbReference type="ARBA" id="ARBA00021549"/>
    </source>
</evidence>
<dbReference type="KEGG" id="nik:F5I99_01420"/>
<gene>
    <name evidence="13" type="ORF">F5I99_01420</name>
</gene>
<keyword evidence="14" id="KW-1185">Reference proteome</keyword>
<dbReference type="GO" id="GO:0015628">
    <property type="term" value="P:protein secretion by the type II secretion system"/>
    <property type="evidence" value="ECO:0007669"/>
    <property type="project" value="InterPro"/>
</dbReference>
<dbReference type="SUPFAM" id="SSF54523">
    <property type="entry name" value="Pili subunits"/>
    <property type="match status" value="1"/>
</dbReference>
<keyword evidence="4" id="KW-0488">Methylation</keyword>
<dbReference type="Proteomes" id="UP000325606">
    <property type="component" value="Chromosome"/>
</dbReference>
<keyword evidence="5" id="KW-0997">Cell inner membrane</keyword>
<feature type="domain" description="General secretion pathway GspH" evidence="12">
    <location>
        <begin position="44"/>
        <end position="155"/>
    </location>
</feature>
<dbReference type="PROSITE" id="PS00409">
    <property type="entry name" value="PROKAR_NTER_METHYL"/>
    <property type="match status" value="1"/>
</dbReference>
<accession>A0A5J6L9D5</accession>
<comment type="similarity">
    <text evidence="9">Belongs to the GSP H family.</text>
</comment>
<evidence type="ECO:0000313" key="14">
    <source>
        <dbReference type="Proteomes" id="UP000325606"/>
    </source>
</evidence>
<evidence type="ECO:0000256" key="3">
    <source>
        <dbReference type="ARBA" id="ARBA00022475"/>
    </source>
</evidence>
<sequence length="165" mass="17019">MKHKSSGITLIELLVAIAVLTILLSIGVPSFNNVIQNSRSTALANEIVTALNLARSEAVRRAQDVKVCASTDEATCNGAWDGTSGWIVIPDVAGATPLRVWEAPSASAVIVQAGAAGDIIFDALGELSGGATTLSTRFTGCTGDQARSININASGRINARRVSCP</sequence>
<evidence type="ECO:0000256" key="11">
    <source>
        <dbReference type="SAM" id="Phobius"/>
    </source>
</evidence>
<keyword evidence="3" id="KW-1003">Cell membrane</keyword>
<evidence type="ECO:0000313" key="13">
    <source>
        <dbReference type="EMBL" id="QEW05259.1"/>
    </source>
</evidence>
<evidence type="ECO:0000256" key="10">
    <source>
        <dbReference type="ARBA" id="ARBA00030775"/>
    </source>
</evidence>
<organism evidence="13 14">
    <name type="scientific">Nitrincola iocasae</name>
    <dbReference type="NCBI Taxonomy" id="2614693"/>
    <lineage>
        <taxon>Bacteria</taxon>
        <taxon>Pseudomonadati</taxon>
        <taxon>Pseudomonadota</taxon>
        <taxon>Gammaproteobacteria</taxon>
        <taxon>Oceanospirillales</taxon>
        <taxon>Oceanospirillaceae</taxon>
        <taxon>Nitrincola</taxon>
    </lineage>
</organism>